<dbReference type="Proteomes" id="UP000515811">
    <property type="component" value="Chromosome"/>
</dbReference>
<evidence type="ECO:0000259" key="1">
    <source>
        <dbReference type="Pfam" id="PF21880"/>
    </source>
</evidence>
<protein>
    <recommendedName>
        <fullName evidence="1">DUF6916 domain-containing protein</fullName>
    </recommendedName>
</protein>
<dbReference type="KEGG" id="drg:H9K76_09675"/>
<sequence length="95" mass="10492">MSTQLTRRDFQSLLDQQFSVVAEGAARRLRLLALSDVPHCRDPNLSFTATFEVEGDRGVAQAVWQLTHPELGAHAVFLSPNDGEGRLVEAVFNRG</sequence>
<dbReference type="Pfam" id="PF21880">
    <property type="entry name" value="DUF6916"/>
    <property type="match status" value="1"/>
</dbReference>
<keyword evidence="3" id="KW-1185">Reference proteome</keyword>
<dbReference type="RefSeq" id="WP_187599898.1">
    <property type="nucleotide sequence ID" value="NZ_CP060714.1"/>
</dbReference>
<evidence type="ECO:0000313" key="2">
    <source>
        <dbReference type="EMBL" id="QNN59030.1"/>
    </source>
</evidence>
<dbReference type="EMBL" id="CP060714">
    <property type="protein sequence ID" value="QNN59030.1"/>
    <property type="molecule type" value="Genomic_DNA"/>
</dbReference>
<accession>A0A7G9RTV5</accession>
<reference evidence="2 3" key="1">
    <citation type="submission" date="2020-08" db="EMBL/GenBank/DDBJ databases">
        <title>Genome sequence of Diaphorobacter ruginosibacter DSM 27467T.</title>
        <authorList>
            <person name="Hyun D.-W."/>
            <person name="Bae J.-W."/>
        </authorList>
    </citation>
    <scope>NUCLEOTIDE SEQUENCE [LARGE SCALE GENOMIC DNA]</scope>
    <source>
        <strain evidence="2 3">DSM 27467</strain>
    </source>
</reference>
<evidence type="ECO:0000313" key="3">
    <source>
        <dbReference type="Proteomes" id="UP000515811"/>
    </source>
</evidence>
<name>A0A7G9RTV5_9BURK</name>
<feature type="domain" description="DUF6916" evidence="1">
    <location>
        <begin position="5"/>
        <end position="92"/>
    </location>
</feature>
<organism evidence="2 3">
    <name type="scientific">Diaphorobacter ruginosibacter</name>
    <dbReference type="NCBI Taxonomy" id="1715720"/>
    <lineage>
        <taxon>Bacteria</taxon>
        <taxon>Pseudomonadati</taxon>
        <taxon>Pseudomonadota</taxon>
        <taxon>Betaproteobacteria</taxon>
        <taxon>Burkholderiales</taxon>
        <taxon>Comamonadaceae</taxon>
        <taxon>Diaphorobacter</taxon>
    </lineage>
</organism>
<dbReference type="AlphaFoldDB" id="A0A7G9RTV5"/>
<gene>
    <name evidence="2" type="ORF">H9K76_09675</name>
</gene>
<proteinExistence type="predicted"/>
<dbReference type="InterPro" id="IPR054209">
    <property type="entry name" value="DUF6916"/>
</dbReference>